<evidence type="ECO:0000313" key="8">
    <source>
        <dbReference type="Proteomes" id="UP000184052"/>
    </source>
</evidence>
<dbReference type="InterPro" id="IPR028082">
    <property type="entry name" value="Peripla_BP_I"/>
</dbReference>
<gene>
    <name evidence="7" type="ORF">SAMN02745751_00481</name>
</gene>
<feature type="domain" description="Leucine-binding protein" evidence="6">
    <location>
        <begin position="37"/>
        <end position="371"/>
    </location>
</feature>
<name>A0A1M6BUQ1_9FIRM</name>
<dbReference type="PROSITE" id="PS51257">
    <property type="entry name" value="PROKAR_LIPOPROTEIN"/>
    <property type="match status" value="1"/>
</dbReference>
<dbReference type="PANTHER" id="PTHR30483">
    <property type="entry name" value="LEUCINE-SPECIFIC-BINDING PROTEIN"/>
    <property type="match status" value="1"/>
</dbReference>
<keyword evidence="2" id="KW-0813">Transport</keyword>
<dbReference type="PANTHER" id="PTHR30483:SF6">
    <property type="entry name" value="PERIPLASMIC BINDING PROTEIN OF ABC TRANSPORTER FOR NATURAL AMINO ACIDS"/>
    <property type="match status" value="1"/>
</dbReference>
<organism evidence="7 8">
    <name type="scientific">Dethiosulfatibacter aminovorans DSM 17477</name>
    <dbReference type="NCBI Taxonomy" id="1121476"/>
    <lineage>
        <taxon>Bacteria</taxon>
        <taxon>Bacillati</taxon>
        <taxon>Bacillota</taxon>
        <taxon>Tissierellia</taxon>
        <taxon>Dethiosulfatibacter</taxon>
    </lineage>
</organism>
<feature type="signal peptide" evidence="5">
    <location>
        <begin position="1"/>
        <end position="22"/>
    </location>
</feature>
<evidence type="ECO:0000256" key="5">
    <source>
        <dbReference type="SAM" id="SignalP"/>
    </source>
</evidence>
<dbReference type="Gene3D" id="3.40.50.2300">
    <property type="match status" value="2"/>
</dbReference>
<sequence length="382" mass="40648">MKKRILALMIIAVLVLSTVLTGCGTSETAEIEEAQVIKLGFIGPLTGDYSLYGVSNDEGVRLAVEEINAAGGVNGKMLEVVSYDSKGDKTEGVNAYNRLRDQDGITALLGATFSGVTLSVKEIAVEDGMPVLTPTATHADVTIDAPNVFRACYTDAYQGITAAVFAAENLGATKAAILYNTEDAYSEGLAVSFNEKFAENGTVTSYEGYTKNDADFKTVLTKIQAENPDVLFLPDYIAKVGTILAQIEEIGLDVVCIGVDGWDGIEEDYADVAEGHYFVNHYAKTDEAEIVQNFIAAYEEMWDKTPNALAALGYDAAYIMKDALEKAGSEDSEAIIAALAETDSDGVTGHIVFDENGDPQKSISVIQIVDGTHVLAAKVSGN</sequence>
<dbReference type="PRINTS" id="PR00337">
    <property type="entry name" value="LEUILEVALBP"/>
</dbReference>
<proteinExistence type="inferred from homology"/>
<keyword evidence="4" id="KW-0029">Amino-acid transport</keyword>
<evidence type="ECO:0000259" key="6">
    <source>
        <dbReference type="Pfam" id="PF13458"/>
    </source>
</evidence>
<dbReference type="InterPro" id="IPR028081">
    <property type="entry name" value="Leu-bd"/>
</dbReference>
<feature type="chain" id="PRO_5038850482" evidence="5">
    <location>
        <begin position="23"/>
        <end position="382"/>
    </location>
</feature>
<dbReference type="SUPFAM" id="SSF53822">
    <property type="entry name" value="Periplasmic binding protein-like I"/>
    <property type="match status" value="1"/>
</dbReference>
<dbReference type="GO" id="GO:0006865">
    <property type="term" value="P:amino acid transport"/>
    <property type="evidence" value="ECO:0007669"/>
    <property type="project" value="UniProtKB-KW"/>
</dbReference>
<evidence type="ECO:0000256" key="4">
    <source>
        <dbReference type="ARBA" id="ARBA00022970"/>
    </source>
</evidence>
<dbReference type="STRING" id="1121476.SAMN02745751_00481"/>
<dbReference type="Pfam" id="PF13458">
    <property type="entry name" value="Peripla_BP_6"/>
    <property type="match status" value="1"/>
</dbReference>
<evidence type="ECO:0000256" key="1">
    <source>
        <dbReference type="ARBA" id="ARBA00010062"/>
    </source>
</evidence>
<dbReference type="Proteomes" id="UP000184052">
    <property type="component" value="Unassembled WGS sequence"/>
</dbReference>
<dbReference type="RefSeq" id="WP_073046570.1">
    <property type="nucleotide sequence ID" value="NZ_FQZL01000005.1"/>
</dbReference>
<dbReference type="CDD" id="cd06347">
    <property type="entry name" value="PBP1_ABC_LivK_ligand_binding-like"/>
    <property type="match status" value="1"/>
</dbReference>
<protein>
    <submittedName>
        <fullName evidence="7">Branched-chain amino acid transport system substrate-binding protein</fullName>
    </submittedName>
</protein>
<keyword evidence="3 5" id="KW-0732">Signal</keyword>
<comment type="similarity">
    <text evidence="1">Belongs to the leucine-binding protein family.</text>
</comment>
<keyword evidence="8" id="KW-1185">Reference proteome</keyword>
<dbReference type="EMBL" id="FQZL01000005">
    <property type="protein sequence ID" value="SHI52522.1"/>
    <property type="molecule type" value="Genomic_DNA"/>
</dbReference>
<dbReference type="AlphaFoldDB" id="A0A1M6BUQ1"/>
<evidence type="ECO:0000256" key="2">
    <source>
        <dbReference type="ARBA" id="ARBA00022448"/>
    </source>
</evidence>
<reference evidence="7 8" key="1">
    <citation type="submission" date="2016-11" db="EMBL/GenBank/DDBJ databases">
        <authorList>
            <person name="Jaros S."/>
            <person name="Januszkiewicz K."/>
            <person name="Wedrychowicz H."/>
        </authorList>
    </citation>
    <scope>NUCLEOTIDE SEQUENCE [LARGE SCALE GENOMIC DNA]</scope>
    <source>
        <strain evidence="7 8">DSM 17477</strain>
    </source>
</reference>
<evidence type="ECO:0000313" key="7">
    <source>
        <dbReference type="EMBL" id="SHI52522.1"/>
    </source>
</evidence>
<dbReference type="InterPro" id="IPR051010">
    <property type="entry name" value="BCAA_transport"/>
</dbReference>
<evidence type="ECO:0000256" key="3">
    <source>
        <dbReference type="ARBA" id="ARBA00022729"/>
    </source>
</evidence>
<dbReference type="InterPro" id="IPR000709">
    <property type="entry name" value="Leu_Ile_Val-bd"/>
</dbReference>
<accession>A0A1M6BUQ1</accession>